<dbReference type="InterPro" id="IPR009081">
    <property type="entry name" value="PP-bd_ACP"/>
</dbReference>
<dbReference type="PANTHER" id="PTHR43439:SF2">
    <property type="entry name" value="ENZYME, PUTATIVE (JCVI)-RELATED"/>
    <property type="match status" value="1"/>
</dbReference>
<keyword evidence="2" id="KW-0597">Phosphoprotein</keyword>
<feature type="domain" description="Carrier" evidence="3">
    <location>
        <begin position="552"/>
        <end position="636"/>
    </location>
</feature>
<evidence type="ECO:0000313" key="5">
    <source>
        <dbReference type="Proteomes" id="UP001220324"/>
    </source>
</evidence>
<dbReference type="InterPro" id="IPR042099">
    <property type="entry name" value="ANL_N_sf"/>
</dbReference>
<organism evidence="4 5">
    <name type="scientific">Penicillium frequentans</name>
    <dbReference type="NCBI Taxonomy" id="3151616"/>
    <lineage>
        <taxon>Eukaryota</taxon>
        <taxon>Fungi</taxon>
        <taxon>Dikarya</taxon>
        <taxon>Ascomycota</taxon>
        <taxon>Pezizomycotina</taxon>
        <taxon>Eurotiomycetes</taxon>
        <taxon>Eurotiomycetidae</taxon>
        <taxon>Eurotiales</taxon>
        <taxon>Aspergillaceae</taxon>
        <taxon>Penicillium</taxon>
    </lineage>
</organism>
<dbReference type="InterPro" id="IPR051414">
    <property type="entry name" value="Adenylate-forming_Reductase"/>
</dbReference>
<dbReference type="AlphaFoldDB" id="A0AAD6CZP7"/>
<sequence>MVGIDQAFLKPSTKLLAAEVDSLAKSDPGRRFGLIPKSNQIEDGFREITFRELSRAVNATSWWIETHIGRPTKGETIAYMGNNDVRYILFMLASHKLGYTIFFPSTRLSNEAYAHVLGATNSSKLLFSHEKLHRVLELKKFMALNSVEAPSIDDILGDARGLEQYCFEKSYREIEDEIAFMIHSSGTTGMPKPVPLTHGFLGTWDIAARLPRPEGRQTSFFNHLGPADLVLSSTPYFHLMGLISFFESIFHNIPFVSSPDKPLSVDLLVTILQEAKPTATILPPSILEDMSQSEEALECIRTLDFVCFGGAPLAPEIGRKLSQYTELRTVIGSSEMGIISSLVPFGEGNWGYFEWNPAYNIDMQHLGDGLYELVIPRTQHSRLIHGVFHTFPTLKEYRSKDLFTKHASNDLLWKYHGRLDDVIVLNNGEKLNPVTLEKMIEDHPSVHRALLIGQGRFQSALLIEPTQGAQLINDEKKFIELIWPQVEKANEMVPNYGRVMKNMIRLSSPEKPFRLTSKGTTQRHTVNKDYAQEIEDLYATQDDQLEMQLPSPVDLEGMKGYLHSVISLLSGELNFNDADDLYNLGMDSLRTMQLSKLFKNAVRANSPDLNIDFISLQNIYAHSTVDRLAEMMMSGLKGEQATTTKVSRADKLANLISKYTSDLPIRSVKPSQPAGASTVILTGSTGSLGTYLLQSLIDQENVNKIYCFNRTKDAAARQVESFQSKGLPASSLFDSNKVEFLHVSFGESQFGLAPDKYQLLLNEVDLIIHNAWKVNFNHQVESFEHPHLFGMREFVNLSLNGRHNAHVAFISSVSTIGGWVSETMGPVVPEVAMENIEQVLEQGYGESKFVGESICVEASRKSGVPTSIFRVGQIAGPDTRMGLWNPHEWIPTLVATSKAMGKVPAELGGYAIDWVSVDALANITLEILQTRRSVLSEEVNAVFHLTNPNRSKWSSLIPAIQDKYPVQVVSLKDWLDELEAISDPSEQEVIEKPALKMLQFYRGLTSDSTLSAEISVAQAKHASKTMAMLGPVSRAQMSNWINQWGF</sequence>
<dbReference type="InterPro" id="IPR000873">
    <property type="entry name" value="AMP-dep_synth/lig_dom"/>
</dbReference>
<dbReference type="Pfam" id="PF00501">
    <property type="entry name" value="AMP-binding"/>
    <property type="match status" value="1"/>
</dbReference>
<dbReference type="Gene3D" id="3.40.50.720">
    <property type="entry name" value="NAD(P)-binding Rossmann-like Domain"/>
    <property type="match status" value="1"/>
</dbReference>
<dbReference type="SUPFAM" id="SSF51735">
    <property type="entry name" value="NAD(P)-binding Rossmann-fold domains"/>
    <property type="match status" value="1"/>
</dbReference>
<evidence type="ECO:0000256" key="1">
    <source>
        <dbReference type="ARBA" id="ARBA00022450"/>
    </source>
</evidence>
<comment type="caution">
    <text evidence="4">The sequence shown here is derived from an EMBL/GenBank/DDBJ whole genome shotgun (WGS) entry which is preliminary data.</text>
</comment>
<keyword evidence="1" id="KW-0596">Phosphopantetheine</keyword>
<reference evidence="4 5" key="1">
    <citation type="journal article" date="2023" name="IMA Fungus">
        <title>Comparative genomic study of the Penicillium genus elucidates a diverse pangenome and 15 lateral gene transfer events.</title>
        <authorList>
            <person name="Petersen C."/>
            <person name="Sorensen T."/>
            <person name="Nielsen M.R."/>
            <person name="Sondergaard T.E."/>
            <person name="Sorensen J.L."/>
            <person name="Fitzpatrick D.A."/>
            <person name="Frisvad J.C."/>
            <person name="Nielsen K.L."/>
        </authorList>
    </citation>
    <scope>NUCLEOTIDE SEQUENCE [LARGE SCALE GENOMIC DNA]</scope>
    <source>
        <strain evidence="4 5">IBT 35679</strain>
    </source>
</reference>
<dbReference type="PROSITE" id="PS50075">
    <property type="entry name" value="CARRIER"/>
    <property type="match status" value="1"/>
</dbReference>
<dbReference type="Pfam" id="PF23562">
    <property type="entry name" value="AMP-binding_C_3"/>
    <property type="match status" value="1"/>
</dbReference>
<dbReference type="Pfam" id="PF07993">
    <property type="entry name" value="NAD_binding_4"/>
    <property type="match status" value="1"/>
</dbReference>
<dbReference type="EMBL" id="JAQIZZ010000003">
    <property type="protein sequence ID" value="KAJ5546395.1"/>
    <property type="molecule type" value="Genomic_DNA"/>
</dbReference>
<name>A0AAD6CZP7_9EURO</name>
<gene>
    <name evidence="4" type="ORF">N7494_003980</name>
</gene>
<dbReference type="InterPro" id="IPR036291">
    <property type="entry name" value="NAD(P)-bd_dom_sf"/>
</dbReference>
<keyword evidence="5" id="KW-1185">Reference proteome</keyword>
<dbReference type="InterPro" id="IPR020845">
    <property type="entry name" value="AMP-binding_CS"/>
</dbReference>
<evidence type="ECO:0000256" key="2">
    <source>
        <dbReference type="ARBA" id="ARBA00022553"/>
    </source>
</evidence>
<dbReference type="InterPro" id="IPR013120">
    <property type="entry name" value="FAR_NAD-bd"/>
</dbReference>
<evidence type="ECO:0000313" key="4">
    <source>
        <dbReference type="EMBL" id="KAJ5546395.1"/>
    </source>
</evidence>
<dbReference type="SUPFAM" id="SSF56801">
    <property type="entry name" value="Acetyl-CoA synthetase-like"/>
    <property type="match status" value="1"/>
</dbReference>
<dbReference type="Proteomes" id="UP001220324">
    <property type="component" value="Unassembled WGS sequence"/>
</dbReference>
<protein>
    <submittedName>
        <fullName evidence="4">NRPS-like enzyme</fullName>
    </submittedName>
</protein>
<proteinExistence type="predicted"/>
<accession>A0AAD6CZP7</accession>
<evidence type="ECO:0000259" key="3">
    <source>
        <dbReference type="PROSITE" id="PS50075"/>
    </source>
</evidence>
<dbReference type="PANTHER" id="PTHR43439">
    <property type="entry name" value="PHENYLACETATE-COENZYME A LIGASE"/>
    <property type="match status" value="1"/>
</dbReference>
<dbReference type="Gene3D" id="3.40.50.12780">
    <property type="entry name" value="N-terminal domain of ligase-like"/>
    <property type="match status" value="1"/>
</dbReference>
<dbReference type="PROSITE" id="PS00455">
    <property type="entry name" value="AMP_BINDING"/>
    <property type="match status" value="1"/>
</dbReference>